<proteinExistence type="predicted"/>
<feature type="region of interest" description="Disordered" evidence="5">
    <location>
        <begin position="1"/>
        <end position="66"/>
    </location>
</feature>
<evidence type="ECO:0000256" key="6">
    <source>
        <dbReference type="SAM" id="Phobius"/>
    </source>
</evidence>
<evidence type="ECO:0000313" key="8">
    <source>
        <dbReference type="Proteomes" id="UP000581769"/>
    </source>
</evidence>
<feature type="transmembrane region" description="Helical" evidence="6">
    <location>
        <begin position="71"/>
        <end position="93"/>
    </location>
</feature>
<feature type="compositionally biased region" description="Pro residues" evidence="5">
    <location>
        <begin position="1"/>
        <end position="28"/>
    </location>
</feature>
<keyword evidence="7" id="KW-0482">Metalloprotease</keyword>
<comment type="subcellular location">
    <subcellularLocation>
        <location evidence="1">Membrane</location>
        <topology evidence="1">Single-pass membrane protein</topology>
    </subcellularLocation>
</comment>
<accession>A0A840ITN3</accession>
<dbReference type="RefSeq" id="WP_376774680.1">
    <property type="nucleotide sequence ID" value="NZ_JACHMG010000001.1"/>
</dbReference>
<keyword evidence="7" id="KW-0645">Protease</keyword>
<keyword evidence="4 6" id="KW-0472">Membrane</keyword>
<evidence type="ECO:0000313" key="7">
    <source>
        <dbReference type="EMBL" id="MBB4686011.1"/>
    </source>
</evidence>
<evidence type="ECO:0000256" key="3">
    <source>
        <dbReference type="ARBA" id="ARBA00022989"/>
    </source>
</evidence>
<sequence>MGPPAAQPMGGPPPGRPMGQPGPQPMGGPPTARMGAPQGQQSHQGSPPMGPPPGWPQQPGPVPPRRKPAGLIIGLSLGAVVVLVLGVVAIVSLNSSGQETSNAGYRNAPAPAPTSAYELPPNNGSSTSSSDQPTSTEQSPTSSTGSEPHKVLELADHPILQDPDAGLQNQVCDLPAWQSTQAGAEAFFTAASKCLDAAWGPFLESYDLPFTPPALHFPTGPSFDTECGTIQVGIATAAYYCENNLYVPFKGLQTDQYGNNPGVYLALFAHEYGHHVQEVAGIMDAAWQKIYAAGQDSAAGLEMSRRKELQAQCFSGMFLGAHVDQGGTVSREMYNKAWSDQETRGDNTSHSHDHGTNAHYAQWWRAGAKDNRIADCNTFAASSSDVS</sequence>
<keyword evidence="3 6" id="KW-1133">Transmembrane helix</keyword>
<reference evidence="7 8" key="1">
    <citation type="submission" date="2020-08" db="EMBL/GenBank/DDBJ databases">
        <title>Sequencing the genomes of 1000 actinobacteria strains.</title>
        <authorList>
            <person name="Klenk H.-P."/>
        </authorList>
    </citation>
    <scope>NUCLEOTIDE SEQUENCE [LARGE SCALE GENOMIC DNA]</scope>
    <source>
        <strain evidence="7 8">DSM 45859</strain>
    </source>
</reference>
<evidence type="ECO:0000256" key="4">
    <source>
        <dbReference type="ARBA" id="ARBA00023136"/>
    </source>
</evidence>
<evidence type="ECO:0000256" key="1">
    <source>
        <dbReference type="ARBA" id="ARBA00004167"/>
    </source>
</evidence>
<evidence type="ECO:0000256" key="5">
    <source>
        <dbReference type="SAM" id="MobiDB-lite"/>
    </source>
</evidence>
<dbReference type="PANTHER" id="PTHR30168:SF0">
    <property type="entry name" value="INNER MEMBRANE PROTEIN"/>
    <property type="match status" value="1"/>
</dbReference>
<protein>
    <submittedName>
        <fullName evidence="7">Putative metalloprotease</fullName>
    </submittedName>
</protein>
<dbReference type="InterPro" id="IPR007343">
    <property type="entry name" value="Uncharacterised_pept_Zn_put"/>
</dbReference>
<keyword evidence="2 6" id="KW-0812">Transmembrane</keyword>
<organism evidence="7 8">
    <name type="scientific">Amycolatopsis jiangsuensis</name>
    <dbReference type="NCBI Taxonomy" id="1181879"/>
    <lineage>
        <taxon>Bacteria</taxon>
        <taxon>Bacillati</taxon>
        <taxon>Actinomycetota</taxon>
        <taxon>Actinomycetes</taxon>
        <taxon>Pseudonocardiales</taxon>
        <taxon>Pseudonocardiaceae</taxon>
        <taxon>Amycolatopsis</taxon>
    </lineage>
</organism>
<feature type="compositionally biased region" description="Low complexity" evidence="5">
    <location>
        <begin position="35"/>
        <end position="47"/>
    </location>
</feature>
<dbReference type="Pfam" id="PF04228">
    <property type="entry name" value="Zn_peptidase"/>
    <property type="match status" value="1"/>
</dbReference>
<keyword evidence="7" id="KW-0378">Hydrolase</keyword>
<feature type="compositionally biased region" description="Low complexity" evidence="5">
    <location>
        <begin position="120"/>
        <end position="146"/>
    </location>
</feature>
<name>A0A840ITN3_9PSEU</name>
<dbReference type="GO" id="GO:0008237">
    <property type="term" value="F:metallopeptidase activity"/>
    <property type="evidence" value="ECO:0007669"/>
    <property type="project" value="UniProtKB-KW"/>
</dbReference>
<gene>
    <name evidence="7" type="ORF">BJY18_003496</name>
</gene>
<dbReference type="GO" id="GO:0006508">
    <property type="term" value="P:proteolysis"/>
    <property type="evidence" value="ECO:0007669"/>
    <property type="project" value="UniProtKB-KW"/>
</dbReference>
<comment type="caution">
    <text evidence="7">The sequence shown here is derived from an EMBL/GenBank/DDBJ whole genome shotgun (WGS) entry which is preliminary data.</text>
</comment>
<keyword evidence="8" id="KW-1185">Reference proteome</keyword>
<dbReference type="GO" id="GO:0016020">
    <property type="term" value="C:membrane"/>
    <property type="evidence" value="ECO:0007669"/>
    <property type="project" value="UniProtKB-SubCell"/>
</dbReference>
<feature type="region of interest" description="Disordered" evidence="5">
    <location>
        <begin position="97"/>
        <end position="149"/>
    </location>
</feature>
<evidence type="ECO:0000256" key="2">
    <source>
        <dbReference type="ARBA" id="ARBA00022692"/>
    </source>
</evidence>
<feature type="compositionally biased region" description="Pro residues" evidence="5">
    <location>
        <begin position="48"/>
        <end position="63"/>
    </location>
</feature>
<dbReference type="EMBL" id="JACHMG010000001">
    <property type="protein sequence ID" value="MBB4686011.1"/>
    <property type="molecule type" value="Genomic_DNA"/>
</dbReference>
<dbReference type="AlphaFoldDB" id="A0A840ITN3"/>
<dbReference type="PANTHER" id="PTHR30168">
    <property type="entry name" value="PUTATIVE MEMBRANE PROTEIN YPFJ"/>
    <property type="match status" value="1"/>
</dbReference>
<dbReference type="Proteomes" id="UP000581769">
    <property type="component" value="Unassembled WGS sequence"/>
</dbReference>